<proteinExistence type="predicted"/>
<evidence type="ECO:0000313" key="1">
    <source>
        <dbReference type="EMBL" id="KAJ3055890.1"/>
    </source>
</evidence>
<reference evidence="1" key="1">
    <citation type="submission" date="2020-05" db="EMBL/GenBank/DDBJ databases">
        <title>Phylogenomic resolution of chytrid fungi.</title>
        <authorList>
            <person name="Stajich J.E."/>
            <person name="Amses K."/>
            <person name="Simmons R."/>
            <person name="Seto K."/>
            <person name="Myers J."/>
            <person name="Bonds A."/>
            <person name="Quandt C.A."/>
            <person name="Barry K."/>
            <person name="Liu P."/>
            <person name="Grigoriev I."/>
            <person name="Longcore J.E."/>
            <person name="James T.Y."/>
        </authorList>
    </citation>
    <scope>NUCLEOTIDE SEQUENCE</scope>
    <source>
        <strain evidence="1">JEL0318</strain>
    </source>
</reference>
<organism evidence="1 2">
    <name type="scientific">Rhizophlyctis rosea</name>
    <dbReference type="NCBI Taxonomy" id="64517"/>
    <lineage>
        <taxon>Eukaryota</taxon>
        <taxon>Fungi</taxon>
        <taxon>Fungi incertae sedis</taxon>
        <taxon>Chytridiomycota</taxon>
        <taxon>Chytridiomycota incertae sedis</taxon>
        <taxon>Chytridiomycetes</taxon>
        <taxon>Rhizophlyctidales</taxon>
        <taxon>Rhizophlyctidaceae</taxon>
        <taxon>Rhizophlyctis</taxon>
    </lineage>
</organism>
<accession>A0AAD5SIW0</accession>
<protein>
    <submittedName>
        <fullName evidence="1">Uncharacterized protein</fullName>
    </submittedName>
</protein>
<dbReference type="AlphaFoldDB" id="A0AAD5SIW0"/>
<dbReference type="EMBL" id="JADGJD010000055">
    <property type="protein sequence ID" value="KAJ3055890.1"/>
    <property type="molecule type" value="Genomic_DNA"/>
</dbReference>
<gene>
    <name evidence="1" type="ORF">HK097_008887</name>
</gene>
<name>A0AAD5SIW0_9FUNG</name>
<keyword evidence="2" id="KW-1185">Reference proteome</keyword>
<sequence length="122" mass="14224">MSFFSKTLVKKLMEIPKANKLSDDDHHDHVKFIRGTIIGSGYACKEYTRDFLRFQDAYQPKWAKLYARWVENNRKEWACFDVPGKLEFVTTESATIFESLSMPNDWADGTGITKIDDAKEYE</sequence>
<dbReference type="Proteomes" id="UP001212841">
    <property type="component" value="Unassembled WGS sequence"/>
</dbReference>
<comment type="caution">
    <text evidence="1">The sequence shown here is derived from an EMBL/GenBank/DDBJ whole genome shotgun (WGS) entry which is preliminary data.</text>
</comment>
<evidence type="ECO:0000313" key="2">
    <source>
        <dbReference type="Proteomes" id="UP001212841"/>
    </source>
</evidence>